<feature type="domain" description="Major facilitator superfamily (MFS) profile" evidence="8">
    <location>
        <begin position="49"/>
        <end position="244"/>
    </location>
</feature>
<keyword evidence="4 7" id="KW-0812">Transmembrane</keyword>
<comment type="subcellular location">
    <subcellularLocation>
        <location evidence="1">Cell membrane</location>
        <topology evidence="1">Multi-pass membrane protein</topology>
    </subcellularLocation>
</comment>
<dbReference type="EMBL" id="JABANO010018399">
    <property type="protein sequence ID" value="KAF4731908.1"/>
    <property type="molecule type" value="Genomic_DNA"/>
</dbReference>
<dbReference type="Proteomes" id="UP000553632">
    <property type="component" value="Unassembled WGS sequence"/>
</dbReference>
<feature type="transmembrane region" description="Helical" evidence="7">
    <location>
        <begin position="50"/>
        <end position="75"/>
    </location>
</feature>
<keyword evidence="3" id="KW-1003">Cell membrane</keyword>
<dbReference type="GO" id="GO:0022857">
    <property type="term" value="F:transmembrane transporter activity"/>
    <property type="evidence" value="ECO:0007669"/>
    <property type="project" value="InterPro"/>
</dbReference>
<dbReference type="SUPFAM" id="SSF103473">
    <property type="entry name" value="MFS general substrate transporter"/>
    <property type="match status" value="1"/>
</dbReference>
<accession>A0A7J6SG80</accession>
<keyword evidence="10" id="KW-1185">Reference proteome</keyword>
<dbReference type="InterPro" id="IPR005829">
    <property type="entry name" value="Sugar_transporter_CS"/>
</dbReference>
<protein>
    <recommendedName>
        <fullName evidence="8">Major facilitator superfamily (MFS) profile domain-containing protein</fullName>
    </recommendedName>
</protein>
<evidence type="ECO:0000256" key="2">
    <source>
        <dbReference type="ARBA" id="ARBA00022448"/>
    </source>
</evidence>
<evidence type="ECO:0000256" key="3">
    <source>
        <dbReference type="ARBA" id="ARBA00022475"/>
    </source>
</evidence>
<dbReference type="GO" id="GO:0005886">
    <property type="term" value="C:plasma membrane"/>
    <property type="evidence" value="ECO:0007669"/>
    <property type="project" value="UniProtKB-SubCell"/>
</dbReference>
<evidence type="ECO:0000256" key="1">
    <source>
        <dbReference type="ARBA" id="ARBA00004651"/>
    </source>
</evidence>
<dbReference type="AlphaFoldDB" id="A0A7J6SG80"/>
<evidence type="ECO:0000256" key="7">
    <source>
        <dbReference type="SAM" id="Phobius"/>
    </source>
</evidence>
<sequence>MSIGKEFRKILPIPDGGSDGPLPPNDYYNLNHWRRLLYRLKYRPRRVADLTMIFFSIFLEWLGSTLLAPVTPWYIDDLAPDMNQGTAASILMAAYAVGTFLASLVTGPLSDRLGRRPVFLTAMTIYTVAQFLMANAWDIGSFAGFRAMAGVAAGELSACGSPVRGKLREALAVETDAPDSHLFVEIDQGLSLGVGPHVPPTRVYPAAKLKKHLDKFMEVFNLKLGYRNFSSVELQPEIRQVILL</sequence>
<dbReference type="Gene3D" id="1.20.1250.20">
    <property type="entry name" value="MFS general substrate transporter like domains"/>
    <property type="match status" value="1"/>
</dbReference>
<evidence type="ECO:0000259" key="8">
    <source>
        <dbReference type="PROSITE" id="PS50850"/>
    </source>
</evidence>
<reference evidence="9 10" key="1">
    <citation type="submission" date="2020-04" db="EMBL/GenBank/DDBJ databases">
        <title>Perkinsus olseni comparative genomics.</title>
        <authorList>
            <person name="Bogema D.R."/>
        </authorList>
    </citation>
    <scope>NUCLEOTIDE SEQUENCE [LARGE SCALE GENOMIC DNA]</scope>
    <source>
        <strain evidence="9 10">ATCC PRA-207</strain>
    </source>
</reference>
<dbReference type="InterPro" id="IPR036259">
    <property type="entry name" value="MFS_trans_sf"/>
</dbReference>
<keyword evidence="6 7" id="KW-0472">Membrane</keyword>
<dbReference type="PROSITE" id="PS00216">
    <property type="entry name" value="SUGAR_TRANSPORT_1"/>
    <property type="match status" value="1"/>
</dbReference>
<organism evidence="9 10">
    <name type="scientific">Perkinsus olseni</name>
    <name type="common">Perkinsus atlanticus</name>
    <dbReference type="NCBI Taxonomy" id="32597"/>
    <lineage>
        <taxon>Eukaryota</taxon>
        <taxon>Sar</taxon>
        <taxon>Alveolata</taxon>
        <taxon>Perkinsozoa</taxon>
        <taxon>Perkinsea</taxon>
        <taxon>Perkinsida</taxon>
        <taxon>Perkinsidae</taxon>
        <taxon>Perkinsus</taxon>
    </lineage>
</organism>
<proteinExistence type="predicted"/>
<dbReference type="InterPro" id="IPR020846">
    <property type="entry name" value="MFS_dom"/>
</dbReference>
<dbReference type="InterPro" id="IPR011701">
    <property type="entry name" value="MFS"/>
</dbReference>
<evidence type="ECO:0000313" key="10">
    <source>
        <dbReference type="Proteomes" id="UP000553632"/>
    </source>
</evidence>
<evidence type="ECO:0000256" key="5">
    <source>
        <dbReference type="ARBA" id="ARBA00022989"/>
    </source>
</evidence>
<keyword evidence="2" id="KW-0813">Transport</keyword>
<dbReference type="Pfam" id="PF07690">
    <property type="entry name" value="MFS_1"/>
    <property type="match status" value="1"/>
</dbReference>
<gene>
    <name evidence="9" type="ORF">FOZ63_032501</name>
</gene>
<evidence type="ECO:0000313" key="9">
    <source>
        <dbReference type="EMBL" id="KAF4731908.1"/>
    </source>
</evidence>
<feature type="transmembrane region" description="Helical" evidence="7">
    <location>
        <begin position="87"/>
        <end position="106"/>
    </location>
</feature>
<name>A0A7J6SG80_PEROL</name>
<evidence type="ECO:0000256" key="4">
    <source>
        <dbReference type="ARBA" id="ARBA00022692"/>
    </source>
</evidence>
<dbReference type="PANTHER" id="PTHR43414:SF6">
    <property type="entry name" value="MULTIDRUG RESISTANCE PROTEIN MDTG"/>
    <property type="match status" value="1"/>
</dbReference>
<keyword evidence="5 7" id="KW-1133">Transmembrane helix</keyword>
<evidence type="ECO:0000256" key="6">
    <source>
        <dbReference type="ARBA" id="ARBA00023136"/>
    </source>
</evidence>
<dbReference type="PROSITE" id="PS50850">
    <property type="entry name" value="MFS"/>
    <property type="match status" value="1"/>
</dbReference>
<dbReference type="PANTHER" id="PTHR43414">
    <property type="entry name" value="MULTIDRUG RESISTANCE PROTEIN MDTG"/>
    <property type="match status" value="1"/>
</dbReference>
<feature type="transmembrane region" description="Helical" evidence="7">
    <location>
        <begin position="118"/>
        <end position="137"/>
    </location>
</feature>
<comment type="caution">
    <text evidence="9">The sequence shown here is derived from an EMBL/GenBank/DDBJ whole genome shotgun (WGS) entry which is preliminary data.</text>
</comment>